<dbReference type="PANTHER" id="PTHR31513:SF10">
    <property type="entry name" value="TYROSINE-PROTEIN KINASE EPHRIN TYPE A_B RECEPTOR-LIKE DOMAIN-CONTAINING PROTEIN"/>
    <property type="match status" value="1"/>
</dbReference>
<name>A0A2G9H9Z9_9LAMI</name>
<reference evidence="2" key="1">
    <citation type="journal article" date="2018" name="Gigascience">
        <title>Genome assembly of the Pink Ipe (Handroanthus impetiginosus, Bignoniaceae), a highly valued, ecologically keystone Neotropical timber forest tree.</title>
        <authorList>
            <person name="Silva-Junior O.B."/>
            <person name="Grattapaglia D."/>
            <person name="Novaes E."/>
            <person name="Collevatti R.G."/>
        </authorList>
    </citation>
    <scope>NUCLEOTIDE SEQUENCE [LARGE SCALE GENOMIC DNA]</scope>
    <source>
        <strain evidence="2">cv. UFG-1</strain>
    </source>
</reference>
<evidence type="ECO:0000313" key="2">
    <source>
        <dbReference type="Proteomes" id="UP000231279"/>
    </source>
</evidence>
<proteinExistence type="predicted"/>
<dbReference type="STRING" id="429701.A0A2G9H9Z9"/>
<protein>
    <submittedName>
        <fullName evidence="1">Uncharacterized protein</fullName>
    </submittedName>
</protein>
<dbReference type="AlphaFoldDB" id="A0A2G9H9Z9"/>
<keyword evidence="2" id="KW-1185">Reference proteome</keyword>
<sequence length="225" mass="24460">MSTDTDTLLLQFPNQPLLTNVYIQNCAQAAVPLLWSRLQVRGQLSLSCGAVLRFGQVHYALSEFELMAEELLMSDSVVKVHGALRMSVKIYLMLNSKMLIASDSNAIVATSLLEASNLVVLKGSSMIHSTANLGLHGQGSLNLSGPGDIIEAQHLVLSLFYAISVGPGSVLRGPFENASRSNTSLRPYCEQKYCPIELLHPPEDCNVNASLSFTLQVFQYSDSTL</sequence>
<organism evidence="1 2">
    <name type="scientific">Handroanthus impetiginosus</name>
    <dbReference type="NCBI Taxonomy" id="429701"/>
    <lineage>
        <taxon>Eukaryota</taxon>
        <taxon>Viridiplantae</taxon>
        <taxon>Streptophyta</taxon>
        <taxon>Embryophyta</taxon>
        <taxon>Tracheophyta</taxon>
        <taxon>Spermatophyta</taxon>
        <taxon>Magnoliopsida</taxon>
        <taxon>eudicotyledons</taxon>
        <taxon>Gunneridae</taxon>
        <taxon>Pentapetalae</taxon>
        <taxon>asterids</taxon>
        <taxon>lamiids</taxon>
        <taxon>Lamiales</taxon>
        <taxon>Bignoniaceae</taxon>
        <taxon>Crescentiina</taxon>
        <taxon>Tabebuia alliance</taxon>
        <taxon>Handroanthus</taxon>
    </lineage>
</organism>
<accession>A0A2G9H9Z9</accession>
<dbReference type="EMBL" id="NKXS01002307">
    <property type="protein sequence ID" value="PIN14345.1"/>
    <property type="molecule type" value="Genomic_DNA"/>
</dbReference>
<dbReference type="PANTHER" id="PTHR31513">
    <property type="entry name" value="EPHRIN TYPE-B RECEPTOR"/>
    <property type="match status" value="1"/>
</dbReference>
<dbReference type="OrthoDB" id="1938193at2759"/>
<evidence type="ECO:0000313" key="1">
    <source>
        <dbReference type="EMBL" id="PIN14345.1"/>
    </source>
</evidence>
<comment type="caution">
    <text evidence="1">The sequence shown here is derived from an EMBL/GenBank/DDBJ whole genome shotgun (WGS) entry which is preliminary data.</text>
</comment>
<gene>
    <name evidence="1" type="ORF">CDL12_13026</name>
</gene>
<dbReference type="Proteomes" id="UP000231279">
    <property type="component" value="Unassembled WGS sequence"/>
</dbReference>